<sequence>MGRRVKERFIYCREQKKVVPAGEVKHYRAGIGPAVQIIKPHFNPSLGQYVTSKNDLHRKFEKKGLAPIEDFPHCKEGVHKTVRTKPDIKDAMERARARLKERGEI</sequence>
<evidence type="ECO:0000313" key="1">
    <source>
        <dbReference type="EMBL" id="KKN74061.1"/>
    </source>
</evidence>
<accession>A0A0F9VKM9</accession>
<reference evidence="1" key="1">
    <citation type="journal article" date="2015" name="Nature">
        <title>Complex archaea that bridge the gap between prokaryotes and eukaryotes.</title>
        <authorList>
            <person name="Spang A."/>
            <person name="Saw J.H."/>
            <person name="Jorgensen S.L."/>
            <person name="Zaremba-Niedzwiedzka K."/>
            <person name="Martijn J."/>
            <person name="Lind A.E."/>
            <person name="van Eijk R."/>
            <person name="Schleper C."/>
            <person name="Guy L."/>
            <person name="Ettema T.J."/>
        </authorList>
    </citation>
    <scope>NUCLEOTIDE SEQUENCE</scope>
</reference>
<name>A0A0F9VKM9_9ZZZZ</name>
<dbReference type="AlphaFoldDB" id="A0A0F9VKM9"/>
<comment type="caution">
    <text evidence="1">The sequence shown here is derived from an EMBL/GenBank/DDBJ whole genome shotgun (WGS) entry which is preliminary data.</text>
</comment>
<protein>
    <submittedName>
        <fullName evidence="1">Uncharacterized protein</fullName>
    </submittedName>
</protein>
<proteinExistence type="predicted"/>
<gene>
    <name evidence="1" type="ORF">LCGC14_0394010</name>
</gene>
<dbReference type="EMBL" id="LAZR01000332">
    <property type="protein sequence ID" value="KKN74061.1"/>
    <property type="molecule type" value="Genomic_DNA"/>
</dbReference>
<organism evidence="1">
    <name type="scientific">marine sediment metagenome</name>
    <dbReference type="NCBI Taxonomy" id="412755"/>
    <lineage>
        <taxon>unclassified sequences</taxon>
        <taxon>metagenomes</taxon>
        <taxon>ecological metagenomes</taxon>
    </lineage>
</organism>